<dbReference type="InterPro" id="IPR032710">
    <property type="entry name" value="NTF2-like_dom_sf"/>
</dbReference>
<evidence type="ECO:0000259" key="1">
    <source>
        <dbReference type="Pfam" id="PF12680"/>
    </source>
</evidence>
<dbReference type="EMBL" id="UINC01028653">
    <property type="protein sequence ID" value="SVB10019.1"/>
    <property type="molecule type" value="Genomic_DNA"/>
</dbReference>
<reference evidence="2" key="1">
    <citation type="submission" date="2018-05" db="EMBL/GenBank/DDBJ databases">
        <authorList>
            <person name="Lanie J.A."/>
            <person name="Ng W.-L."/>
            <person name="Kazmierczak K.M."/>
            <person name="Andrzejewski T.M."/>
            <person name="Davidsen T.M."/>
            <person name="Wayne K.J."/>
            <person name="Tettelin H."/>
            <person name="Glass J.I."/>
            <person name="Rusch D."/>
            <person name="Podicherti R."/>
            <person name="Tsui H.-C.T."/>
            <person name="Winkler M.E."/>
        </authorList>
    </citation>
    <scope>NUCLEOTIDE SEQUENCE</scope>
</reference>
<accession>A0A382B8K9</accession>
<protein>
    <recommendedName>
        <fullName evidence="1">SnoaL-like domain-containing protein</fullName>
    </recommendedName>
</protein>
<dbReference type="Gene3D" id="3.10.450.50">
    <property type="match status" value="1"/>
</dbReference>
<proteinExistence type="predicted"/>
<organism evidence="2">
    <name type="scientific">marine metagenome</name>
    <dbReference type="NCBI Taxonomy" id="408172"/>
    <lineage>
        <taxon>unclassified sequences</taxon>
        <taxon>metagenomes</taxon>
        <taxon>ecological metagenomes</taxon>
    </lineage>
</organism>
<gene>
    <name evidence="2" type="ORF">METZ01_LOCUS162873</name>
</gene>
<dbReference type="AlphaFoldDB" id="A0A382B8K9"/>
<feature type="domain" description="SnoaL-like" evidence="1">
    <location>
        <begin position="13"/>
        <end position="113"/>
    </location>
</feature>
<evidence type="ECO:0000313" key="2">
    <source>
        <dbReference type="EMBL" id="SVB10019.1"/>
    </source>
</evidence>
<dbReference type="InterPro" id="IPR037401">
    <property type="entry name" value="SnoaL-like"/>
</dbReference>
<name>A0A382B8K9_9ZZZZ</name>
<dbReference type="Pfam" id="PF12680">
    <property type="entry name" value="SnoaL_2"/>
    <property type="match status" value="1"/>
</dbReference>
<sequence length="131" mass="14793">MDKSQLEAITLSFTETFNDNDLDAMMSYFAEEAAVYDQHDDTISTGLTEIRAAFEPQFAGNYGEMQFETEDLLIDPENNKSMISWLCSFDTKRGRAGWRGLDILHFNSAGKITNKLTYAKAKVLQLQSTDS</sequence>
<dbReference type="SUPFAM" id="SSF54427">
    <property type="entry name" value="NTF2-like"/>
    <property type="match status" value="1"/>
</dbReference>